<dbReference type="EMBL" id="CAUOFW020000381">
    <property type="protein sequence ID" value="CAK9134250.1"/>
    <property type="molecule type" value="Genomic_DNA"/>
</dbReference>
<evidence type="ECO:0000259" key="1">
    <source>
        <dbReference type="Pfam" id="PF01789"/>
    </source>
</evidence>
<name>A0ABC8QSA1_9AQUA</name>
<evidence type="ECO:0000313" key="3">
    <source>
        <dbReference type="Proteomes" id="UP001642360"/>
    </source>
</evidence>
<dbReference type="SUPFAM" id="SSF55724">
    <property type="entry name" value="Mog1p/PsbP-like"/>
    <property type="match status" value="1"/>
</dbReference>
<dbReference type="InterPro" id="IPR002683">
    <property type="entry name" value="PsbP_C"/>
</dbReference>
<gene>
    <name evidence="2" type="ORF">ILEXP_LOCUS1184</name>
</gene>
<evidence type="ECO:0000313" key="2">
    <source>
        <dbReference type="EMBL" id="CAK9134250.1"/>
    </source>
</evidence>
<dbReference type="AlphaFoldDB" id="A0ABC8QSA1"/>
<feature type="domain" description="PsbP C-terminal" evidence="1">
    <location>
        <begin position="133"/>
        <end position="276"/>
    </location>
</feature>
<keyword evidence="3" id="KW-1185">Reference proteome</keyword>
<dbReference type="PANTHER" id="PTHR31407:SF38">
    <property type="entry name" value="PSBP DOMAIN-CONTAINING PROTEIN 4, CHLOROPLASTIC"/>
    <property type="match status" value="1"/>
</dbReference>
<comment type="caution">
    <text evidence="2">The sequence shown here is derived from an EMBL/GenBank/DDBJ whole genome shotgun (WGS) entry which is preliminary data.</text>
</comment>
<reference evidence="2 3" key="1">
    <citation type="submission" date="2024-02" db="EMBL/GenBank/DDBJ databases">
        <authorList>
            <person name="Vignale AGUSTIN F."/>
            <person name="Sosa J E."/>
            <person name="Modenutti C."/>
        </authorList>
    </citation>
    <scope>NUCLEOTIDE SEQUENCE [LARGE SCALE GENOMIC DNA]</scope>
</reference>
<dbReference type="InterPro" id="IPR016123">
    <property type="entry name" value="Mog1/PsbP_a/b/a-sand"/>
</dbReference>
<accession>A0ABC8QSA1</accession>
<sequence length="277" mass="30442">MGTIVYSTCCLSWKNIQQKIPFSHVDAHFAPKTGRSITKAVVASSRENGCVDEESERFSGFLKRRSAIVSGVSLISSAVLGFQGEGLAVVKQGLLAGRVPGLSEPDEQGWRTYRRPDDKSGGHGVGWSPIIPYVFRVPQDWEEVPVSIADLGGTEIDLRFGSPKEGRLFVIVAPVLRFSDDLGDNATIERIGPLDKVINAFGPEVIGENVDGKVLSAEVTEHSGRKYYQYELEPPHALITATAAGNRLYLFNVIGNGLQWKRHYQDLKRIADSFRVV</sequence>
<dbReference type="PANTHER" id="PTHR31407">
    <property type="match status" value="1"/>
</dbReference>
<dbReference type="Proteomes" id="UP001642360">
    <property type="component" value="Unassembled WGS sequence"/>
</dbReference>
<dbReference type="Gene3D" id="3.40.1000.10">
    <property type="entry name" value="Mog1/PsbP, alpha/beta/alpha sandwich"/>
    <property type="match status" value="1"/>
</dbReference>
<dbReference type="Pfam" id="PF01789">
    <property type="entry name" value="PsbP"/>
    <property type="match status" value="1"/>
</dbReference>
<proteinExistence type="predicted"/>
<protein>
    <recommendedName>
        <fullName evidence="1">PsbP C-terminal domain-containing protein</fullName>
    </recommendedName>
</protein>
<organism evidence="2 3">
    <name type="scientific">Ilex paraguariensis</name>
    <name type="common">yerba mate</name>
    <dbReference type="NCBI Taxonomy" id="185542"/>
    <lineage>
        <taxon>Eukaryota</taxon>
        <taxon>Viridiplantae</taxon>
        <taxon>Streptophyta</taxon>
        <taxon>Embryophyta</taxon>
        <taxon>Tracheophyta</taxon>
        <taxon>Spermatophyta</taxon>
        <taxon>Magnoliopsida</taxon>
        <taxon>eudicotyledons</taxon>
        <taxon>Gunneridae</taxon>
        <taxon>Pentapetalae</taxon>
        <taxon>asterids</taxon>
        <taxon>campanulids</taxon>
        <taxon>Aquifoliales</taxon>
        <taxon>Aquifoliaceae</taxon>
        <taxon>Ilex</taxon>
    </lineage>
</organism>